<accession>A0AA49FMP9</accession>
<name>A0AA49FMP9_9PROT</name>
<organism evidence="1">
    <name type="scientific">Candidatus Nitricoxidivorans perseverans</name>
    <dbReference type="NCBI Taxonomy" id="2975601"/>
    <lineage>
        <taxon>Bacteria</taxon>
        <taxon>Pseudomonadati</taxon>
        <taxon>Pseudomonadota</taxon>
        <taxon>Betaproteobacteria</taxon>
        <taxon>Nitrosomonadales</taxon>
        <taxon>Sterolibacteriaceae</taxon>
        <taxon>Candidatus Nitricoxidivorans</taxon>
    </lineage>
</organism>
<dbReference type="AlphaFoldDB" id="A0AA49FMP9"/>
<proteinExistence type="predicted"/>
<gene>
    <name evidence="1" type="ORF">OHM77_04410</name>
</gene>
<dbReference type="EMBL" id="CP107246">
    <property type="protein sequence ID" value="WIM06515.1"/>
    <property type="molecule type" value="Genomic_DNA"/>
</dbReference>
<reference evidence="1" key="1">
    <citation type="journal article" date="2023" name="Nat. Microbiol.">
        <title>Enrichment and characterization of a nitric oxide-reducing microbial community in a continuous bioreactor.</title>
        <authorList>
            <person name="Garrido-Amador P."/>
            <person name="Stortenbeker N."/>
            <person name="Wessels H.J.C.T."/>
            <person name="Speth D.R."/>
            <person name="Garcia-Heredia I."/>
            <person name="Kartal B."/>
        </authorList>
    </citation>
    <scope>NUCLEOTIDE SEQUENCE</scope>
    <source>
        <strain evidence="1">MAG1</strain>
    </source>
</reference>
<dbReference type="KEGG" id="npv:OHM77_04410"/>
<protein>
    <submittedName>
        <fullName evidence="1">Uncharacterized protein</fullName>
    </submittedName>
</protein>
<evidence type="ECO:0000313" key="1">
    <source>
        <dbReference type="EMBL" id="WIM06515.1"/>
    </source>
</evidence>
<sequence length="45" mass="5226">MNSHFGKRDYILSMLAFYELGDVRLAQACFIDAYGRSLDRLGVRR</sequence>
<dbReference type="Proteomes" id="UP001234916">
    <property type="component" value="Chromosome"/>
</dbReference>